<comment type="function">
    <text evidence="1">Responsible for methylating the 5'-cap structure of mRNAs.</text>
</comment>
<accession>A0A427Y083</accession>
<dbReference type="Pfam" id="PF03291">
    <property type="entry name" value="mRNA_G-N7_MeTrfase"/>
    <property type="match status" value="1"/>
</dbReference>
<dbReference type="STRING" id="105984.A0A427Y083"/>
<dbReference type="InterPro" id="IPR029063">
    <property type="entry name" value="SAM-dependent_MTases_sf"/>
</dbReference>
<dbReference type="AlphaFoldDB" id="A0A427Y083"/>
<dbReference type="CDD" id="cd02440">
    <property type="entry name" value="AdoMet_MTases"/>
    <property type="match status" value="1"/>
</dbReference>
<evidence type="ECO:0000256" key="1">
    <source>
        <dbReference type="ARBA" id="ARBA00003378"/>
    </source>
</evidence>
<evidence type="ECO:0000256" key="8">
    <source>
        <dbReference type="ARBA" id="ARBA00032772"/>
    </source>
</evidence>
<protein>
    <recommendedName>
        <fullName evidence="11">mRNA cap guanine-N(7) methyltransferase</fullName>
        <ecNumber evidence="2">2.1.1.56</ecNumber>
    </recommendedName>
    <alternativeName>
        <fullName evidence="8">mRNA (guanine-N(7))-methyltransferase</fullName>
    </alternativeName>
    <alternativeName>
        <fullName evidence="9">mRNA cap methyltransferase</fullName>
    </alternativeName>
</protein>
<dbReference type="InterPro" id="IPR039753">
    <property type="entry name" value="RG7MT1"/>
</dbReference>
<keyword evidence="7" id="KW-0507">mRNA processing</keyword>
<feature type="region of interest" description="Disordered" evidence="12">
    <location>
        <begin position="302"/>
        <end position="394"/>
    </location>
</feature>
<evidence type="ECO:0000313" key="15">
    <source>
        <dbReference type="Proteomes" id="UP000279236"/>
    </source>
</evidence>
<dbReference type="GeneID" id="39590468"/>
<keyword evidence="5" id="KW-0949">S-adenosyl-L-methionine</keyword>
<keyword evidence="7" id="KW-0506">mRNA capping</keyword>
<dbReference type="GO" id="GO:0005634">
    <property type="term" value="C:nucleus"/>
    <property type="evidence" value="ECO:0007669"/>
    <property type="project" value="TreeGrafter"/>
</dbReference>
<dbReference type="Gene3D" id="3.40.50.150">
    <property type="entry name" value="Vaccinia Virus protein VP39"/>
    <property type="match status" value="1"/>
</dbReference>
<dbReference type="EC" id="2.1.1.56" evidence="2"/>
<feature type="domain" description="MRNA cap 0 methyltransferase" evidence="13">
    <location>
        <begin position="418"/>
        <end position="695"/>
    </location>
</feature>
<evidence type="ECO:0000256" key="10">
    <source>
        <dbReference type="ARBA" id="ARBA00044712"/>
    </source>
</evidence>
<sequence length="696" mass="76611">MVYDPIRDCDIPSPAISRRPSQWDTPAPPVPPAFADAPTAARPVSAVSGAGSLRSLLNDDGDVGSRRGSDMTVSSHDEEGGNRPNISKLLNETPPLVRTASTSSARDPSSPRHSSPSMSLHPSSAVPAQRTSRSPMMINQILSSPSTTMGHSYDHYATPGSAYGGGPSSRRSSMDTTRPMPPPPEPIRTTDLYNTPGSHSAPLRSPSASVSPRSQAAHLPRPGSSRPTSSRSASASTPFAAVHPATASPESSTRRLSEDHGSIVAPNRIAYQPAQPSNSATIQYPISADELASLRADAYHNNPLRRRGRRTVPPSWSAPSPRNSVSGLEPVNEYEAGPSYSGGPPSRRGSTASATADIRPPPPPREDSWSNKRGLDEAVYDDRSAPRRRTDNYTGKAAEVASHYNMRPDVGVEHREYSPIIGLKKFNNWVKSVLIGKFAFRERGQPGAKVMDIGCGKGGDLMKWKQARIELYVAMDIAATSVDQARGRYNDLRGHKFDAYFYPHDCYGKSINEVLPNHLQRPMYDNVTMQFCMHYAFESASKARMMMENVSRYLRRGGVFIGTIPNSQLLLERLDEVPEGEALQYGNSCYSVAFNERRHKGLYGHEYRFYLQDAVEDVPEYIVDWDNFVNLAREYGLELIYRKTFNDVLQEEQGSRDFGPLLGKMGVINQHGESAMDSDQWEAANLYMAFAFEKTR</sequence>
<feature type="compositionally biased region" description="Basic and acidic residues" evidence="12">
    <location>
        <begin position="63"/>
        <end position="81"/>
    </location>
</feature>
<feature type="compositionally biased region" description="Low complexity" evidence="12">
    <location>
        <begin position="103"/>
        <end position="125"/>
    </location>
</feature>
<dbReference type="OrthoDB" id="10248867at2759"/>
<keyword evidence="6" id="KW-0694">RNA-binding</keyword>
<dbReference type="PANTHER" id="PTHR12189:SF2">
    <property type="entry name" value="MRNA CAP GUANINE-N7 METHYLTRANSFERASE"/>
    <property type="match status" value="1"/>
</dbReference>
<evidence type="ECO:0000256" key="2">
    <source>
        <dbReference type="ARBA" id="ARBA00011926"/>
    </source>
</evidence>
<feature type="compositionally biased region" description="Polar residues" evidence="12">
    <location>
        <begin position="140"/>
        <end position="150"/>
    </location>
</feature>
<evidence type="ECO:0000256" key="3">
    <source>
        <dbReference type="ARBA" id="ARBA00022603"/>
    </source>
</evidence>
<feature type="compositionally biased region" description="Polar residues" evidence="12">
    <location>
        <begin position="317"/>
        <end position="326"/>
    </location>
</feature>
<evidence type="ECO:0000256" key="5">
    <source>
        <dbReference type="ARBA" id="ARBA00022691"/>
    </source>
</evidence>
<name>A0A427Y083_9TREE</name>
<proteinExistence type="predicted"/>
<feature type="compositionally biased region" description="Basic and acidic residues" evidence="12">
    <location>
        <begin position="364"/>
        <end position="391"/>
    </location>
</feature>
<dbReference type="PANTHER" id="PTHR12189">
    <property type="entry name" value="MRNA GUANINE-7- METHYLTRANSFERASE"/>
    <property type="match status" value="1"/>
</dbReference>
<evidence type="ECO:0000256" key="4">
    <source>
        <dbReference type="ARBA" id="ARBA00022679"/>
    </source>
</evidence>
<dbReference type="RefSeq" id="XP_028477853.1">
    <property type="nucleotide sequence ID" value="XM_028621401.1"/>
</dbReference>
<evidence type="ECO:0000256" key="12">
    <source>
        <dbReference type="SAM" id="MobiDB-lite"/>
    </source>
</evidence>
<feature type="region of interest" description="Disordered" evidence="12">
    <location>
        <begin position="1"/>
        <end position="282"/>
    </location>
</feature>
<evidence type="ECO:0000256" key="7">
    <source>
        <dbReference type="ARBA" id="ARBA00023042"/>
    </source>
</evidence>
<comment type="catalytic activity">
    <reaction evidence="10">
        <text>a 5'-end (5'-triphosphoguanosine)-ribonucleoside in mRNA + S-adenosyl-L-methionine = a 5'-end (N(7)-methyl 5'-triphosphoguanosine)-ribonucleoside in mRNA + S-adenosyl-L-homocysteine</text>
        <dbReference type="Rhea" id="RHEA:67008"/>
        <dbReference type="Rhea" id="RHEA-COMP:17166"/>
        <dbReference type="Rhea" id="RHEA-COMP:17167"/>
        <dbReference type="ChEBI" id="CHEBI:57856"/>
        <dbReference type="ChEBI" id="CHEBI:59789"/>
        <dbReference type="ChEBI" id="CHEBI:156461"/>
        <dbReference type="ChEBI" id="CHEBI:167617"/>
        <dbReference type="EC" id="2.1.1.56"/>
    </reaction>
</comment>
<evidence type="ECO:0000256" key="9">
    <source>
        <dbReference type="ARBA" id="ARBA00033387"/>
    </source>
</evidence>
<feature type="compositionally biased region" description="Low complexity" evidence="12">
    <location>
        <begin position="224"/>
        <end position="238"/>
    </location>
</feature>
<feature type="compositionally biased region" description="Low complexity" evidence="12">
    <location>
        <begin position="337"/>
        <end position="350"/>
    </location>
</feature>
<evidence type="ECO:0000256" key="6">
    <source>
        <dbReference type="ARBA" id="ARBA00022884"/>
    </source>
</evidence>
<reference evidence="14 15" key="1">
    <citation type="submission" date="2018-11" db="EMBL/GenBank/DDBJ databases">
        <title>Genome sequence of Apiotrichum porosum DSM 27194.</title>
        <authorList>
            <person name="Aliyu H."/>
            <person name="Gorte O."/>
            <person name="Ochsenreither K."/>
        </authorList>
    </citation>
    <scope>NUCLEOTIDE SEQUENCE [LARGE SCALE GENOMIC DNA]</scope>
    <source>
        <strain evidence="14 15">DSM 27194</strain>
    </source>
</reference>
<keyword evidence="15" id="KW-1185">Reference proteome</keyword>
<evidence type="ECO:0000259" key="13">
    <source>
        <dbReference type="PROSITE" id="PS51562"/>
    </source>
</evidence>
<dbReference type="GO" id="GO:0003723">
    <property type="term" value="F:RNA binding"/>
    <property type="evidence" value="ECO:0007669"/>
    <property type="project" value="UniProtKB-KW"/>
</dbReference>
<evidence type="ECO:0000256" key="11">
    <source>
        <dbReference type="ARBA" id="ARBA00049739"/>
    </source>
</evidence>
<comment type="caution">
    <text evidence="14">The sequence shown here is derived from an EMBL/GenBank/DDBJ whole genome shotgun (WGS) entry which is preliminary data.</text>
</comment>
<evidence type="ECO:0000313" key="14">
    <source>
        <dbReference type="EMBL" id="RSH84405.1"/>
    </source>
</evidence>
<keyword evidence="4 14" id="KW-0808">Transferase</keyword>
<dbReference type="GO" id="GO:0004482">
    <property type="term" value="F:mRNA 5'-cap (guanine-N7-)-methyltransferase activity"/>
    <property type="evidence" value="ECO:0007669"/>
    <property type="project" value="UniProtKB-EC"/>
</dbReference>
<dbReference type="SUPFAM" id="SSF53335">
    <property type="entry name" value="S-adenosyl-L-methionine-dependent methyltransferases"/>
    <property type="match status" value="1"/>
</dbReference>
<keyword evidence="3 14" id="KW-0489">Methyltransferase</keyword>
<dbReference type="Proteomes" id="UP000279236">
    <property type="component" value="Unassembled WGS sequence"/>
</dbReference>
<gene>
    <name evidence="14" type="primary">ABD1</name>
    <name evidence="14" type="ORF">EHS24_005925</name>
</gene>
<dbReference type="PROSITE" id="PS51562">
    <property type="entry name" value="RNA_CAP0_MT"/>
    <property type="match status" value="1"/>
</dbReference>
<feature type="compositionally biased region" description="Basic and acidic residues" evidence="12">
    <location>
        <begin position="252"/>
        <end position="261"/>
    </location>
</feature>
<organism evidence="14 15">
    <name type="scientific">Apiotrichum porosum</name>
    <dbReference type="NCBI Taxonomy" id="105984"/>
    <lineage>
        <taxon>Eukaryota</taxon>
        <taxon>Fungi</taxon>
        <taxon>Dikarya</taxon>
        <taxon>Basidiomycota</taxon>
        <taxon>Agaricomycotina</taxon>
        <taxon>Tremellomycetes</taxon>
        <taxon>Trichosporonales</taxon>
        <taxon>Trichosporonaceae</taxon>
        <taxon>Apiotrichum</taxon>
    </lineage>
</organism>
<dbReference type="EMBL" id="RSCE01000003">
    <property type="protein sequence ID" value="RSH84405.1"/>
    <property type="molecule type" value="Genomic_DNA"/>
</dbReference>
<feature type="compositionally biased region" description="Low complexity" evidence="12">
    <location>
        <begin position="33"/>
        <end position="43"/>
    </location>
</feature>
<feature type="compositionally biased region" description="Basic and acidic residues" evidence="12">
    <location>
        <begin position="1"/>
        <end position="10"/>
    </location>
</feature>
<dbReference type="InterPro" id="IPR004971">
    <property type="entry name" value="mRNA_G-N7_MeTrfase_dom"/>
</dbReference>